<dbReference type="GO" id="GO:0016616">
    <property type="term" value="F:oxidoreductase activity, acting on the CH-OH group of donors, NAD or NADP as acceptor"/>
    <property type="evidence" value="ECO:0007669"/>
    <property type="project" value="UniProtKB-ARBA"/>
</dbReference>
<gene>
    <name evidence="4" type="ORF">SAMN05444141_102312</name>
</gene>
<keyword evidence="5" id="KW-1185">Reference proteome</keyword>
<evidence type="ECO:0000313" key="5">
    <source>
        <dbReference type="Proteomes" id="UP000183371"/>
    </source>
</evidence>
<sequence length="240" mass="26110">MTKPLVVITGASSGIGAAIARTFSKDGHPLLLLARRKEPMVAMDLPNTICRKVDVTNREQMAKAIRHAEQALGPADAIVNNAGCMFLGELKDQKPEDWNKMIDVNLRGVFNGIHAVLQQMYKRSSGTIINIGSMTAKKAFPMRAAYGATKVAIHGLSEALRQEVAGHNVRVITIVPGLVETALPDSTRDAKIREDYEKQKRQIGGALDPQSVADATLFAYNQPQNVNIRELVITATRQSA</sequence>
<organism evidence="4 5">
    <name type="scientific">Pseudovibrio denitrificans</name>
    <dbReference type="NCBI Taxonomy" id="258256"/>
    <lineage>
        <taxon>Bacteria</taxon>
        <taxon>Pseudomonadati</taxon>
        <taxon>Pseudomonadota</taxon>
        <taxon>Alphaproteobacteria</taxon>
        <taxon>Hyphomicrobiales</taxon>
        <taxon>Stappiaceae</taxon>
        <taxon>Pseudovibrio</taxon>
    </lineage>
</organism>
<comment type="similarity">
    <text evidence="1 3">Belongs to the short-chain dehydrogenases/reductases (SDR) family.</text>
</comment>
<dbReference type="InterPro" id="IPR036291">
    <property type="entry name" value="NAD(P)-bd_dom_sf"/>
</dbReference>
<dbReference type="RefSeq" id="WP_054785227.1">
    <property type="nucleotide sequence ID" value="NZ_FPBD01000002.1"/>
</dbReference>
<protein>
    <submittedName>
        <fullName evidence="4">NADP-dependent 3-hydroxy acid dehydrogenase YdfG</fullName>
    </submittedName>
</protein>
<dbReference type="CDD" id="cd05233">
    <property type="entry name" value="SDR_c"/>
    <property type="match status" value="1"/>
</dbReference>
<name>A0A1I6ZFS2_9HYPH</name>
<dbReference type="PROSITE" id="PS00061">
    <property type="entry name" value="ADH_SHORT"/>
    <property type="match status" value="1"/>
</dbReference>
<dbReference type="AlphaFoldDB" id="A0A1I6ZFS2"/>
<reference evidence="5" key="1">
    <citation type="submission" date="2016-10" db="EMBL/GenBank/DDBJ databases">
        <authorList>
            <person name="Varghese N."/>
            <person name="Submissions S."/>
        </authorList>
    </citation>
    <scope>NUCLEOTIDE SEQUENCE [LARGE SCALE GENOMIC DNA]</scope>
    <source>
        <strain evidence="5">DSM 17465</strain>
    </source>
</reference>
<dbReference type="FunFam" id="3.40.50.720:FF:000047">
    <property type="entry name" value="NADP-dependent L-serine/L-allo-threonine dehydrogenase"/>
    <property type="match status" value="1"/>
</dbReference>
<evidence type="ECO:0000256" key="1">
    <source>
        <dbReference type="ARBA" id="ARBA00006484"/>
    </source>
</evidence>
<dbReference type="PANTHER" id="PTHR43115:SF4">
    <property type="entry name" value="DEHYDROGENASE_REDUCTASE SDR FAMILY MEMBER 11"/>
    <property type="match status" value="1"/>
</dbReference>
<accession>A0A1I6ZFS2</accession>
<dbReference type="PANTHER" id="PTHR43115">
    <property type="entry name" value="DEHYDROGENASE/REDUCTASE SDR FAMILY MEMBER 11"/>
    <property type="match status" value="1"/>
</dbReference>
<keyword evidence="2" id="KW-0560">Oxidoreductase</keyword>
<dbReference type="PRINTS" id="PR00081">
    <property type="entry name" value="GDHRDH"/>
</dbReference>
<dbReference type="EMBL" id="FPBD01000002">
    <property type="protein sequence ID" value="SFT61550.1"/>
    <property type="molecule type" value="Genomic_DNA"/>
</dbReference>
<proteinExistence type="inferred from homology"/>
<dbReference type="InterPro" id="IPR002347">
    <property type="entry name" value="SDR_fam"/>
</dbReference>
<dbReference type="SUPFAM" id="SSF51735">
    <property type="entry name" value="NAD(P)-binding Rossmann-fold domains"/>
    <property type="match status" value="1"/>
</dbReference>
<dbReference type="Proteomes" id="UP000183371">
    <property type="component" value="Unassembled WGS sequence"/>
</dbReference>
<evidence type="ECO:0000256" key="3">
    <source>
        <dbReference type="RuleBase" id="RU000363"/>
    </source>
</evidence>
<dbReference type="Gene3D" id="3.40.50.720">
    <property type="entry name" value="NAD(P)-binding Rossmann-like Domain"/>
    <property type="match status" value="1"/>
</dbReference>
<dbReference type="PRINTS" id="PR00080">
    <property type="entry name" value="SDRFAMILY"/>
</dbReference>
<evidence type="ECO:0000313" key="4">
    <source>
        <dbReference type="EMBL" id="SFT61550.1"/>
    </source>
</evidence>
<dbReference type="InterPro" id="IPR020904">
    <property type="entry name" value="Sc_DH/Rdtase_CS"/>
</dbReference>
<evidence type="ECO:0000256" key="2">
    <source>
        <dbReference type="ARBA" id="ARBA00023002"/>
    </source>
</evidence>
<dbReference type="Pfam" id="PF00106">
    <property type="entry name" value="adh_short"/>
    <property type="match status" value="1"/>
</dbReference>